<evidence type="ECO:0000256" key="9">
    <source>
        <dbReference type="ARBA" id="ARBA00041598"/>
    </source>
</evidence>
<dbReference type="PANTHER" id="PTHR43509:SF1">
    <property type="entry name" value="SULFATE ADENYLYLTRANSFERASE"/>
    <property type="match status" value="1"/>
</dbReference>
<accession>A0A7X3LXQ5</accession>
<keyword evidence="3 13" id="KW-0808">Transferase</keyword>
<dbReference type="GO" id="GO:0000103">
    <property type="term" value="P:sulfate assimilation"/>
    <property type="evidence" value="ECO:0007669"/>
    <property type="project" value="InterPro"/>
</dbReference>
<dbReference type="GO" id="GO:0004781">
    <property type="term" value="F:sulfate adenylyltransferase (ATP) activity"/>
    <property type="evidence" value="ECO:0007669"/>
    <property type="project" value="UniProtKB-EC"/>
</dbReference>
<comment type="pathway">
    <text evidence="1">Sulfur metabolism; hydrogen sulfide biosynthesis; sulfite from sulfate: step 1/3.</text>
</comment>
<dbReference type="InterPro" id="IPR015947">
    <property type="entry name" value="PUA-like_sf"/>
</dbReference>
<dbReference type="EC" id="2.7.7.4" evidence="2"/>
<evidence type="ECO:0000256" key="5">
    <source>
        <dbReference type="ARBA" id="ARBA00022741"/>
    </source>
</evidence>
<dbReference type="InterPro" id="IPR024951">
    <property type="entry name" value="Sulfurylase_cat_dom"/>
</dbReference>
<evidence type="ECO:0000256" key="1">
    <source>
        <dbReference type="ARBA" id="ARBA00005048"/>
    </source>
</evidence>
<evidence type="ECO:0000256" key="2">
    <source>
        <dbReference type="ARBA" id="ARBA00012391"/>
    </source>
</evidence>
<evidence type="ECO:0000259" key="12">
    <source>
        <dbReference type="Pfam" id="PF14306"/>
    </source>
</evidence>
<dbReference type="Gene3D" id="3.40.50.620">
    <property type="entry name" value="HUPs"/>
    <property type="match status" value="1"/>
</dbReference>
<evidence type="ECO:0000313" key="13">
    <source>
        <dbReference type="EMBL" id="MXN67061.1"/>
    </source>
</evidence>
<comment type="caution">
    <text evidence="13">The sequence shown here is derived from an EMBL/GenBank/DDBJ whole genome shotgun (WGS) entry which is preliminary data.</text>
</comment>
<gene>
    <name evidence="13" type="primary">sat</name>
    <name evidence="13" type="ORF">GR183_19295</name>
</gene>
<keyword evidence="14" id="KW-1185">Reference proteome</keyword>
<protein>
    <recommendedName>
        <fullName evidence="2">sulfate adenylyltransferase</fullName>
        <ecNumber evidence="2">2.7.7.4</ecNumber>
    </recommendedName>
    <alternativeName>
        <fullName evidence="9">ATP-sulfurylase</fullName>
    </alternativeName>
    <alternativeName>
        <fullName evidence="7">Sulfate adenylate transferase</fullName>
    </alternativeName>
</protein>
<dbReference type="GO" id="GO:0005524">
    <property type="term" value="F:ATP binding"/>
    <property type="evidence" value="ECO:0007669"/>
    <property type="project" value="UniProtKB-KW"/>
</dbReference>
<evidence type="ECO:0000256" key="10">
    <source>
        <dbReference type="ARBA" id="ARBA00049370"/>
    </source>
</evidence>
<dbReference type="Pfam" id="PF14306">
    <property type="entry name" value="PUA_2"/>
    <property type="match status" value="1"/>
</dbReference>
<feature type="domain" description="ATP-sulfurylase PUA-like" evidence="12">
    <location>
        <begin position="3"/>
        <end position="128"/>
    </location>
</feature>
<dbReference type="Proteomes" id="UP000433101">
    <property type="component" value="Unassembled WGS sequence"/>
</dbReference>
<sequence>MSELVLDRIRYFELEKLAFGAFQPVTGFMTEDEFNSVVERRRLPDGSPFPLPIVLGVGASDAERMRGAHRVSLLHEGHEVGEIDPQSVFTVDKAAAARKIYGTDDIAHPGVRFFMQGGDWFVGGPVSLKKRITHSLTKYELTPAETRRLFRSRGWKSVVGFQTRNVPHRAHEYLQRVALEIADGLFVQPLVGLRKAGDYTPEAVVAGYRALIDGFFPPERVVLGILTTSMRYAGPREAVFHAIIRRNYGCTHFVVGRDHAGVGSYYGKYEAHEATREFEGELGIEVLRLNGPFYCNGCRTIVTEHTCRHFSQAPAMITEISGTDIRSALAGKKAVDAKIIRPEIVAALADVPLFIEGEEM</sequence>
<comment type="similarity">
    <text evidence="8">Belongs to the sulfate adenylyltransferase family.</text>
</comment>
<dbReference type="NCBIfam" id="TIGR00339">
    <property type="entry name" value="sopT"/>
    <property type="match status" value="1"/>
</dbReference>
<keyword evidence="4 13" id="KW-0548">Nucleotidyltransferase</keyword>
<dbReference type="NCBIfam" id="NF003166">
    <property type="entry name" value="PRK04149.1"/>
    <property type="match status" value="1"/>
</dbReference>
<dbReference type="Pfam" id="PF01747">
    <property type="entry name" value="ATP-sulfurylase"/>
    <property type="match status" value="1"/>
</dbReference>
<dbReference type="PANTHER" id="PTHR43509">
    <property type="match status" value="1"/>
</dbReference>
<reference evidence="13 14" key="1">
    <citation type="submission" date="2019-12" db="EMBL/GenBank/DDBJ databases">
        <authorList>
            <person name="Li M."/>
        </authorList>
    </citation>
    <scope>NUCLEOTIDE SEQUENCE [LARGE SCALE GENOMIC DNA]</scope>
    <source>
        <strain evidence="13 14">GBMRC 2046</strain>
    </source>
</reference>
<dbReference type="AlphaFoldDB" id="A0A7X3LXQ5"/>
<comment type="catalytic activity">
    <reaction evidence="10">
        <text>sulfate + ATP + H(+) = adenosine 5'-phosphosulfate + diphosphate</text>
        <dbReference type="Rhea" id="RHEA:18133"/>
        <dbReference type="ChEBI" id="CHEBI:15378"/>
        <dbReference type="ChEBI" id="CHEBI:16189"/>
        <dbReference type="ChEBI" id="CHEBI:30616"/>
        <dbReference type="ChEBI" id="CHEBI:33019"/>
        <dbReference type="ChEBI" id="CHEBI:58243"/>
        <dbReference type="EC" id="2.7.7.4"/>
    </reaction>
</comment>
<organism evidence="13 14">
    <name type="scientific">Stappia sediminis</name>
    <dbReference type="NCBI Taxonomy" id="2692190"/>
    <lineage>
        <taxon>Bacteria</taxon>
        <taxon>Pseudomonadati</taxon>
        <taxon>Pseudomonadota</taxon>
        <taxon>Alphaproteobacteria</taxon>
        <taxon>Hyphomicrobiales</taxon>
        <taxon>Stappiaceae</taxon>
        <taxon>Stappia</taxon>
    </lineage>
</organism>
<evidence type="ECO:0000313" key="14">
    <source>
        <dbReference type="Proteomes" id="UP000433101"/>
    </source>
</evidence>
<evidence type="ECO:0000256" key="7">
    <source>
        <dbReference type="ARBA" id="ARBA00031812"/>
    </source>
</evidence>
<proteinExistence type="inferred from homology"/>
<keyword evidence="5" id="KW-0547">Nucleotide-binding</keyword>
<dbReference type="SUPFAM" id="SSF52374">
    <property type="entry name" value="Nucleotidylyl transferase"/>
    <property type="match status" value="1"/>
</dbReference>
<dbReference type="InterPro" id="IPR025980">
    <property type="entry name" value="ATP-Sase_PUA-like_dom"/>
</dbReference>
<feature type="domain" description="Sulphate adenylyltransferase catalytic" evidence="11">
    <location>
        <begin position="138"/>
        <end position="349"/>
    </location>
</feature>
<dbReference type="InterPro" id="IPR014729">
    <property type="entry name" value="Rossmann-like_a/b/a_fold"/>
</dbReference>
<evidence type="ECO:0000256" key="8">
    <source>
        <dbReference type="ARBA" id="ARBA00037980"/>
    </source>
</evidence>
<dbReference type="InterPro" id="IPR002650">
    <property type="entry name" value="Sulphate_adenylyltransferase"/>
</dbReference>
<dbReference type="Gene3D" id="3.10.400.10">
    <property type="entry name" value="Sulfate adenylyltransferase"/>
    <property type="match status" value="1"/>
</dbReference>
<evidence type="ECO:0000259" key="11">
    <source>
        <dbReference type="Pfam" id="PF01747"/>
    </source>
</evidence>
<keyword evidence="6" id="KW-0067">ATP-binding</keyword>
<dbReference type="RefSeq" id="WP_160777302.1">
    <property type="nucleotide sequence ID" value="NZ_WUMV01000009.1"/>
</dbReference>
<evidence type="ECO:0000256" key="3">
    <source>
        <dbReference type="ARBA" id="ARBA00022679"/>
    </source>
</evidence>
<evidence type="ECO:0000256" key="6">
    <source>
        <dbReference type="ARBA" id="ARBA00022840"/>
    </source>
</evidence>
<dbReference type="EMBL" id="WUMV01000009">
    <property type="protein sequence ID" value="MXN67061.1"/>
    <property type="molecule type" value="Genomic_DNA"/>
</dbReference>
<name>A0A7X3LXQ5_9HYPH</name>
<evidence type="ECO:0000256" key="4">
    <source>
        <dbReference type="ARBA" id="ARBA00022695"/>
    </source>
</evidence>
<dbReference type="SUPFAM" id="SSF88697">
    <property type="entry name" value="PUA domain-like"/>
    <property type="match status" value="1"/>
</dbReference>